<reference evidence="1" key="1">
    <citation type="submission" date="2020-01" db="EMBL/GenBank/DDBJ databases">
        <authorList>
            <person name="Mishra B."/>
        </authorList>
    </citation>
    <scope>NUCLEOTIDE SEQUENCE [LARGE SCALE GENOMIC DNA]</scope>
</reference>
<evidence type="ECO:0000313" key="2">
    <source>
        <dbReference type="Proteomes" id="UP000467841"/>
    </source>
</evidence>
<evidence type="ECO:0000313" key="1">
    <source>
        <dbReference type="EMBL" id="CAA7023521.1"/>
    </source>
</evidence>
<sequence length="106" mass="11398">MNLFPLLQSQYSIENMSAQTAPTIVIVNETIETPNTASAKTTAVYASIETPNLAYAQPTTVTASTIDQDPSTVHDNRSKITEPDLVLIGLGFGSLISTQGEEDLRQ</sequence>
<dbReference type="EMBL" id="CACVBM020000788">
    <property type="protein sequence ID" value="CAA7023521.1"/>
    <property type="molecule type" value="Genomic_DNA"/>
</dbReference>
<accession>A0A6D2I607</accession>
<protein>
    <submittedName>
        <fullName evidence="1">Uncharacterized protein</fullName>
    </submittedName>
</protein>
<dbReference type="Proteomes" id="UP000467841">
    <property type="component" value="Unassembled WGS sequence"/>
</dbReference>
<organism evidence="1 2">
    <name type="scientific">Microthlaspi erraticum</name>
    <dbReference type="NCBI Taxonomy" id="1685480"/>
    <lineage>
        <taxon>Eukaryota</taxon>
        <taxon>Viridiplantae</taxon>
        <taxon>Streptophyta</taxon>
        <taxon>Embryophyta</taxon>
        <taxon>Tracheophyta</taxon>
        <taxon>Spermatophyta</taxon>
        <taxon>Magnoliopsida</taxon>
        <taxon>eudicotyledons</taxon>
        <taxon>Gunneridae</taxon>
        <taxon>Pentapetalae</taxon>
        <taxon>rosids</taxon>
        <taxon>malvids</taxon>
        <taxon>Brassicales</taxon>
        <taxon>Brassicaceae</taxon>
        <taxon>Coluteocarpeae</taxon>
        <taxon>Microthlaspi</taxon>
    </lineage>
</organism>
<keyword evidence="2" id="KW-1185">Reference proteome</keyword>
<dbReference type="AlphaFoldDB" id="A0A6D2I607"/>
<comment type="caution">
    <text evidence="1">The sequence shown here is derived from an EMBL/GenBank/DDBJ whole genome shotgun (WGS) entry which is preliminary data.</text>
</comment>
<name>A0A6D2I607_9BRAS</name>
<proteinExistence type="predicted"/>
<gene>
    <name evidence="1" type="ORF">MERR_LOCUS10756</name>
</gene>